<organism evidence="3">
    <name type="scientific">Ananas comosus var. bracteatus</name>
    <name type="common">red pineapple</name>
    <dbReference type="NCBI Taxonomy" id="296719"/>
    <lineage>
        <taxon>Eukaryota</taxon>
        <taxon>Viridiplantae</taxon>
        <taxon>Streptophyta</taxon>
        <taxon>Embryophyta</taxon>
        <taxon>Tracheophyta</taxon>
        <taxon>Spermatophyta</taxon>
        <taxon>Magnoliopsida</taxon>
        <taxon>Liliopsida</taxon>
        <taxon>Poales</taxon>
        <taxon>Bromeliaceae</taxon>
        <taxon>Bromelioideae</taxon>
        <taxon>Ananas</taxon>
    </lineage>
</organism>
<gene>
    <name evidence="3" type="ORF">CB5_LOCUS20816</name>
</gene>
<reference evidence="3" key="1">
    <citation type="submission" date="2020-07" db="EMBL/GenBank/DDBJ databases">
        <authorList>
            <person name="Lin J."/>
        </authorList>
    </citation>
    <scope>NUCLEOTIDE SEQUENCE</scope>
</reference>
<dbReference type="EMBL" id="LR862132">
    <property type="protein sequence ID" value="CAD1837605.1"/>
    <property type="molecule type" value="Genomic_DNA"/>
</dbReference>
<evidence type="ECO:0000256" key="1">
    <source>
        <dbReference type="SAM" id="MobiDB-lite"/>
    </source>
</evidence>
<dbReference type="Pfam" id="PF02212">
    <property type="entry name" value="GED"/>
    <property type="match status" value="1"/>
</dbReference>
<dbReference type="PROSITE" id="PS51388">
    <property type="entry name" value="GED"/>
    <property type="match status" value="1"/>
</dbReference>
<dbReference type="InterPro" id="IPR003130">
    <property type="entry name" value="GED"/>
</dbReference>
<feature type="region of interest" description="Disordered" evidence="1">
    <location>
        <begin position="57"/>
        <end position="88"/>
    </location>
</feature>
<evidence type="ECO:0000313" key="3">
    <source>
        <dbReference type="EMBL" id="CAD1837605.1"/>
    </source>
</evidence>
<feature type="domain" description="GED" evidence="2">
    <location>
        <begin position="145"/>
        <end position="238"/>
    </location>
</feature>
<dbReference type="GO" id="GO:0003924">
    <property type="term" value="F:GTPase activity"/>
    <property type="evidence" value="ECO:0007669"/>
    <property type="project" value="InterPro"/>
</dbReference>
<accession>A0A6V7Q3Y2</accession>
<dbReference type="SMART" id="SM00302">
    <property type="entry name" value="GED"/>
    <property type="match status" value="1"/>
</dbReference>
<evidence type="ECO:0000259" key="2">
    <source>
        <dbReference type="PROSITE" id="PS51388"/>
    </source>
</evidence>
<proteinExistence type="predicted"/>
<name>A0A6V7Q3Y2_ANACO</name>
<feature type="compositionally biased region" description="Basic and acidic residues" evidence="1">
    <location>
        <begin position="76"/>
        <end position="88"/>
    </location>
</feature>
<dbReference type="InterPro" id="IPR020850">
    <property type="entry name" value="GED_dom"/>
</dbReference>
<sequence length="241" mass="26721">MRVLFHILKQARETLEKILVRGEFDDFPDDSRLHGTARVAEMLHKYAAKLPQIAFGGAESDAEPDGEDAGPVGRVRGRDDRDGAGDGLHVESGLREVLLRDGAAAGRVYGGRQGRDEAAEGEREGEVGEVDVAHLRQHREVAEQAFEMRVRLAAYWRSVVLRIVDGAALHVQRSIRRVVERELEAEVVREAVGRAAAGIDRMLEEGPATAAKRERLKKRIELLRQSKDVVANITDRIAIDI</sequence>
<dbReference type="AlphaFoldDB" id="A0A6V7Q3Y2"/>
<protein>
    <recommendedName>
        <fullName evidence="2">GED domain-containing protein</fullName>
    </recommendedName>
</protein>
<dbReference type="GO" id="GO:0005525">
    <property type="term" value="F:GTP binding"/>
    <property type="evidence" value="ECO:0007669"/>
    <property type="project" value="InterPro"/>
</dbReference>